<dbReference type="EMBL" id="CP109495">
    <property type="protein sequence ID" value="WUX52811.1"/>
    <property type="molecule type" value="Genomic_DNA"/>
</dbReference>
<evidence type="ECO:0000313" key="2">
    <source>
        <dbReference type="EMBL" id="WUX52811.1"/>
    </source>
</evidence>
<reference evidence="2" key="1">
    <citation type="submission" date="2022-10" db="EMBL/GenBank/DDBJ databases">
        <title>The complete genomes of actinobacterial strains from the NBC collection.</title>
        <authorList>
            <person name="Joergensen T.S."/>
            <person name="Alvarez Arevalo M."/>
            <person name="Sterndorff E.B."/>
            <person name="Faurdal D."/>
            <person name="Vuksanovic O."/>
            <person name="Mourched A.-S."/>
            <person name="Charusanti P."/>
            <person name="Shaw S."/>
            <person name="Blin K."/>
            <person name="Weber T."/>
        </authorList>
    </citation>
    <scope>NUCLEOTIDE SEQUENCE</scope>
    <source>
        <strain evidence="2">NBC_01432</strain>
    </source>
</reference>
<organism evidence="2 3">
    <name type="scientific">Streptomyces niveus</name>
    <name type="common">Streptomyces spheroides</name>
    <dbReference type="NCBI Taxonomy" id="193462"/>
    <lineage>
        <taxon>Bacteria</taxon>
        <taxon>Bacillati</taxon>
        <taxon>Actinomycetota</taxon>
        <taxon>Actinomycetes</taxon>
        <taxon>Kitasatosporales</taxon>
        <taxon>Streptomycetaceae</taxon>
        <taxon>Streptomyces</taxon>
    </lineage>
</organism>
<proteinExistence type="predicted"/>
<dbReference type="RefSeq" id="WP_329076464.1">
    <property type="nucleotide sequence ID" value="NZ_CP109495.1"/>
</dbReference>
<keyword evidence="3" id="KW-1185">Reference proteome</keyword>
<feature type="region of interest" description="Disordered" evidence="1">
    <location>
        <begin position="1"/>
        <end position="20"/>
    </location>
</feature>
<evidence type="ECO:0000256" key="1">
    <source>
        <dbReference type="SAM" id="MobiDB-lite"/>
    </source>
</evidence>
<accession>A0ABZ2A2G5</accession>
<protein>
    <submittedName>
        <fullName evidence="2">Uncharacterized protein</fullName>
    </submittedName>
</protein>
<sequence length="315" mass="33767">MSFLRPESAASHSSHDPHLTALTVEQANRLRELVREYHARRGNSVTVDGDTVHSARGTQALYNVAELCRRAEPCAWAGIVEHHFNALDAGTRSAESGTASGSAVGAEDIRRSVYLRLVPDDAFPAEALSSFSYARHVATGLLEVLALDLPDSVRLLGDQDVAGAGLEELRAAGRANLVEEPVDYDVTRTDSGAIQHLVSGASMFVASKALVLDDVARSLTGRELPDDGALFTVPSRHFLVFHPLEDASAVGAINDLAAFGLGAHQDNPGPLSPRIYWWHRGVVSCLTEIDDATMSFSVVPPDELMTILRRLNGAG</sequence>
<dbReference type="Proteomes" id="UP001432209">
    <property type="component" value="Chromosome"/>
</dbReference>
<evidence type="ECO:0000313" key="3">
    <source>
        <dbReference type="Proteomes" id="UP001432209"/>
    </source>
</evidence>
<name>A0ABZ2A2G5_STRNV</name>
<gene>
    <name evidence="2" type="ORF">OG442_15385</name>
</gene>